<keyword evidence="5 6" id="KW-0408">Iron</keyword>
<dbReference type="FunFam" id="2.60.120.590:FF:000020">
    <property type="entry name" value="Alpha-ketoglutarate-dependent dioxygenase alkB"/>
    <property type="match status" value="1"/>
</dbReference>
<evidence type="ECO:0000313" key="8">
    <source>
        <dbReference type="EMBL" id="QEG03076.1"/>
    </source>
</evidence>
<dbReference type="EMBL" id="MK470603">
    <property type="protein sequence ID" value="QEG03080.1"/>
    <property type="molecule type" value="mRNA"/>
</dbReference>
<evidence type="ECO:0000256" key="4">
    <source>
        <dbReference type="ARBA" id="ARBA00023002"/>
    </source>
</evidence>
<dbReference type="GO" id="GO:0035515">
    <property type="term" value="F:oxidative RNA demethylase activity"/>
    <property type="evidence" value="ECO:0007669"/>
    <property type="project" value="TreeGrafter"/>
</dbReference>
<comment type="similarity">
    <text evidence="1">Belongs to the alkB family.</text>
</comment>
<dbReference type="SUPFAM" id="SSF51197">
    <property type="entry name" value="Clavaminate synthase-like"/>
    <property type="match status" value="1"/>
</dbReference>
<sequence length="361" mass="40965">MYGTSENPVDAERTAFRRTEKLYKLYKAQTPRLRKSQAHRKTDLSNVVDFHSVLESLKQGGVTPDGIFKYECRGFNRPIFCFKERSGFYFIPGALTDDEQAYWIRESLISFPQPPNRTNHTEAYGPIFDLFDAVQNNKVLVEAKGTSSEVDPVVGHDKTNLNSRRFLFFEYCMITDNDESCKSVTASVLLRKLRWSTLGLQFDWSKRNYDLSLPHKKIPDALCLVAKKMAVPAMPNGEEFQPEAAIVNYFGPSDMLGGHLDDMEKDWSKPIVSISLGCKAIFLLGGKSKEDIPISMFLRSGDVVLMAGEARECFHGVPRIFAHSDQADNAALISQFSNEADLCFREYIRTSRININIRQVN</sequence>
<dbReference type="InterPro" id="IPR005123">
    <property type="entry name" value="Oxoglu/Fe-dep_dioxygenase_dom"/>
</dbReference>
<dbReference type="InterPro" id="IPR027450">
    <property type="entry name" value="AlkB-like"/>
</dbReference>
<dbReference type="EMBL" id="MK470599">
    <property type="protein sequence ID" value="QEG03076.1"/>
    <property type="molecule type" value="mRNA"/>
</dbReference>
<dbReference type="AlphaFoldDB" id="A0A5B9MSM7"/>
<keyword evidence="3 8" id="KW-0223">Dioxygenase</keyword>
<dbReference type="GO" id="GO:0035516">
    <property type="term" value="F:broad specificity oxidative DNA demethylase activity"/>
    <property type="evidence" value="ECO:0007669"/>
    <property type="project" value="TreeGrafter"/>
</dbReference>
<dbReference type="GO" id="GO:0005737">
    <property type="term" value="C:cytoplasm"/>
    <property type="evidence" value="ECO:0007669"/>
    <property type="project" value="TreeGrafter"/>
</dbReference>
<dbReference type="InterPro" id="IPR037151">
    <property type="entry name" value="AlkB-like_sf"/>
</dbReference>
<evidence type="ECO:0000256" key="1">
    <source>
        <dbReference type="ARBA" id="ARBA00007879"/>
    </source>
</evidence>
<name>A0A5B9MSM7_CYMEN</name>
<keyword evidence="2 6" id="KW-0479">Metal-binding</keyword>
<dbReference type="Pfam" id="PF13532">
    <property type="entry name" value="2OG-FeII_Oxy_2"/>
    <property type="match status" value="1"/>
</dbReference>
<feature type="binding site" evidence="6">
    <location>
        <position position="259"/>
    </location>
    <ligand>
        <name>Fe cation</name>
        <dbReference type="ChEBI" id="CHEBI:24875"/>
        <note>catalytic</note>
    </ligand>
</feature>
<evidence type="ECO:0000256" key="3">
    <source>
        <dbReference type="ARBA" id="ARBA00022964"/>
    </source>
</evidence>
<dbReference type="GO" id="GO:0035513">
    <property type="term" value="P:oxidative RNA demethylation"/>
    <property type="evidence" value="ECO:0007669"/>
    <property type="project" value="TreeGrafter"/>
</dbReference>
<dbReference type="PANTHER" id="PTHR16557:SF11">
    <property type="entry name" value="ALPHA-KETOGLUTARATE-DEPENDENT DIOXYGENASE ALKB"/>
    <property type="match status" value="1"/>
</dbReference>
<accession>A0A5B9MSM7</accession>
<evidence type="ECO:0000256" key="6">
    <source>
        <dbReference type="PIRSR" id="PIRSR604574-2"/>
    </source>
</evidence>
<feature type="binding site" evidence="6">
    <location>
        <position position="261"/>
    </location>
    <ligand>
        <name>Fe cation</name>
        <dbReference type="ChEBI" id="CHEBI:24875"/>
        <note>catalytic</note>
    </ligand>
</feature>
<comment type="cofactor">
    <cofactor evidence="6">
        <name>Fe(2+)</name>
        <dbReference type="ChEBI" id="CHEBI:29033"/>
    </cofactor>
    <text evidence="6">Binds 1 Fe(2+) ion per subunit.</text>
</comment>
<dbReference type="PANTHER" id="PTHR16557">
    <property type="entry name" value="ALKYLATED DNA REPAIR PROTEIN ALKB-RELATED"/>
    <property type="match status" value="1"/>
</dbReference>
<feature type="binding site" evidence="6">
    <location>
        <position position="315"/>
    </location>
    <ligand>
        <name>Fe cation</name>
        <dbReference type="ChEBI" id="CHEBI:24875"/>
        <note>catalytic</note>
    </ligand>
</feature>
<reference evidence="8" key="1">
    <citation type="journal article" date="2015" name="PLoS ONE">
        <title>Digital Gene Expression Analysis Based on De Novo Transcriptome Assembly Reveals New Genes Associated with Floral Organ Differentiation of the Orchid Plant Cymbidium ensifolium.</title>
        <authorList>
            <person name="Yang F."/>
            <person name="Zhu G."/>
        </authorList>
    </citation>
    <scope>NUCLEOTIDE SEQUENCE</scope>
</reference>
<keyword evidence="4" id="KW-0560">Oxidoreductase</keyword>
<organism evidence="8">
    <name type="scientific">Cymbidium ensifolium</name>
    <name type="common">Orchid</name>
    <name type="synonym">Epidendrum ensifolium</name>
    <dbReference type="NCBI Taxonomy" id="78740"/>
    <lineage>
        <taxon>Eukaryota</taxon>
        <taxon>Viridiplantae</taxon>
        <taxon>Streptophyta</taxon>
        <taxon>Embryophyta</taxon>
        <taxon>Tracheophyta</taxon>
        <taxon>Spermatophyta</taxon>
        <taxon>Magnoliopsida</taxon>
        <taxon>Liliopsida</taxon>
        <taxon>Asparagales</taxon>
        <taxon>Orchidaceae</taxon>
        <taxon>Epidendroideae</taxon>
        <taxon>Cymbidieae</taxon>
        <taxon>Cymbidiinae</taxon>
        <taxon>Cymbidium</taxon>
    </lineage>
</organism>
<dbReference type="PROSITE" id="PS51471">
    <property type="entry name" value="FE2OG_OXY"/>
    <property type="match status" value="1"/>
</dbReference>
<evidence type="ECO:0000256" key="2">
    <source>
        <dbReference type="ARBA" id="ARBA00022723"/>
    </source>
</evidence>
<evidence type="ECO:0000313" key="9">
    <source>
        <dbReference type="EMBL" id="QEG03080.1"/>
    </source>
</evidence>
<dbReference type="InterPro" id="IPR004574">
    <property type="entry name" value="Alkb"/>
</dbReference>
<evidence type="ECO:0000259" key="7">
    <source>
        <dbReference type="PROSITE" id="PS51471"/>
    </source>
</evidence>
<protein>
    <submittedName>
        <fullName evidence="8">Alpha-ketoglutarate-dependent dioxygenase isoform X1</fullName>
    </submittedName>
    <submittedName>
        <fullName evidence="9">Alpha-ketoglutarate-dependent dioxygenase isoform X2</fullName>
    </submittedName>
</protein>
<dbReference type="Gene3D" id="2.60.120.590">
    <property type="entry name" value="Alpha-ketoglutarate-dependent dioxygenase AlkB-like"/>
    <property type="match status" value="1"/>
</dbReference>
<evidence type="ECO:0000256" key="5">
    <source>
        <dbReference type="ARBA" id="ARBA00023004"/>
    </source>
</evidence>
<dbReference type="GO" id="GO:0008198">
    <property type="term" value="F:ferrous iron binding"/>
    <property type="evidence" value="ECO:0007669"/>
    <property type="project" value="TreeGrafter"/>
</dbReference>
<feature type="domain" description="Fe2OG dioxygenase" evidence="7">
    <location>
        <begin position="241"/>
        <end position="361"/>
    </location>
</feature>
<proteinExistence type="evidence at transcript level"/>